<evidence type="ECO:0000313" key="1">
    <source>
        <dbReference type="EMBL" id="HIR63345.1"/>
    </source>
</evidence>
<protein>
    <submittedName>
        <fullName evidence="1">Uncharacterized protein</fullName>
    </submittedName>
</protein>
<evidence type="ECO:0000313" key="2">
    <source>
        <dbReference type="Proteomes" id="UP000886744"/>
    </source>
</evidence>
<feature type="non-terminal residue" evidence="1">
    <location>
        <position position="1"/>
    </location>
</feature>
<sequence>TKYVTIAGNQDITGVKTFVNGIKIGSISLSVVDGRLHVSSTVTSDGDFVAFGDEEGSTGSGGLDVARLWEELRAIDSSKVIDVSHIPNITKAKISDFPTKWAWADISGKPSTFTPSAHSHAISDVTGLQNALDSKWVWSESQIKAVKVNSAINADYADQLSTARKINDTSFNGAYEITTAKWGMARLVSIMDYAKGNTGTATSVDGSESFSLLLPQSIKVKTLDVDGVTLSVVDGRLHISATATSAGDFVAYGDDEGGAGVLDIDKLWEELRAADSSKVINITHIPAIPTSKITGLDNALSGYVSSVTTSGAGNAVTGYAKSGNTLTLKKDLTFLTSVSLATISDLNSSWDALLKVAPTKYVTRWPTASEVGALTQTAADGRYLRLSGGTMSGTPETILTINAEKSNNYVYFSCNNTRKASVGFYNGIAGISTETTGSPRIGIQESTGSPVYSPDLGVTCYPILHSGNIGSYALTPSNYASTLDSRYVNASGDTMTGKLTVDGTSTGNALDLVSESATETYLRVYMGASYKAAIGYHTIHGAYLYNRFTAAYLGLRDNGLAYRDGYVMWDAGNDGSGSGLDADLLDGVHLTSLASAHHYLASSSITTGYYKILINSTAPWMLYFRIRLYQSYNYYDIDISGYNYHSAETNYSWCSPKAKLVSSNVDSVKVYFGHDSANKLWVAVPALQYTGLAIYDVVNGYSETSKFNAFTISYVSSLSGTTDSTQTCYRGASINDNVASATKLQTSRTLWGRPFNGEGNVSGSMTGVGSITASGNITTTNGLFRINVTNIDADRGLDAYYSNKRLFCGFGNSGNYGIYTEATGWAMSIHGTHVAITQYSGHNVGIGTTSPAYKLDVAGEIRAISGITIGSTDDYGWYISTGTRISAGVDVARGVNVGSLLVSSAWADYTKVPTNGIYSKGDIITGGRLFIPSSEGNDKYYIRIE</sequence>
<dbReference type="AlphaFoldDB" id="A0A9D1E1Y4"/>
<gene>
    <name evidence="1" type="ORF">IAC94_07490</name>
</gene>
<name>A0A9D1E1Y4_9BACT</name>
<comment type="caution">
    <text evidence="1">The sequence shown here is derived from an EMBL/GenBank/DDBJ whole genome shotgun (WGS) entry which is preliminary data.</text>
</comment>
<reference evidence="1" key="2">
    <citation type="journal article" date="2021" name="PeerJ">
        <title>Extensive microbial diversity within the chicken gut microbiome revealed by metagenomics and culture.</title>
        <authorList>
            <person name="Gilroy R."/>
            <person name="Ravi A."/>
            <person name="Getino M."/>
            <person name="Pursley I."/>
            <person name="Horton D.L."/>
            <person name="Alikhan N.F."/>
            <person name="Baker D."/>
            <person name="Gharbi K."/>
            <person name="Hall N."/>
            <person name="Watson M."/>
            <person name="Adriaenssens E.M."/>
            <person name="Foster-Nyarko E."/>
            <person name="Jarju S."/>
            <person name="Secka A."/>
            <person name="Antonio M."/>
            <person name="Oren A."/>
            <person name="Chaudhuri R.R."/>
            <person name="La Ragione R."/>
            <person name="Hildebrand F."/>
            <person name="Pallen M.J."/>
        </authorList>
    </citation>
    <scope>NUCLEOTIDE SEQUENCE</scope>
    <source>
        <strain evidence="1">ChiHjej13B12-12457</strain>
    </source>
</reference>
<dbReference type="EMBL" id="DVHI01000093">
    <property type="protein sequence ID" value="HIR63345.1"/>
    <property type="molecule type" value="Genomic_DNA"/>
</dbReference>
<dbReference type="Proteomes" id="UP000886744">
    <property type="component" value="Unassembled WGS sequence"/>
</dbReference>
<accession>A0A9D1E1Y4</accession>
<reference evidence="1" key="1">
    <citation type="submission" date="2020-10" db="EMBL/GenBank/DDBJ databases">
        <authorList>
            <person name="Gilroy R."/>
        </authorList>
    </citation>
    <scope>NUCLEOTIDE SEQUENCE</scope>
    <source>
        <strain evidence="1">ChiHjej13B12-12457</strain>
    </source>
</reference>
<organism evidence="1 2">
    <name type="scientific">Candidatus Coprenecus avistercoris</name>
    <dbReference type="NCBI Taxonomy" id="2840730"/>
    <lineage>
        <taxon>Bacteria</taxon>
        <taxon>Pseudomonadati</taxon>
        <taxon>Bacteroidota</taxon>
        <taxon>Bacteroidia</taxon>
        <taxon>Bacteroidales</taxon>
        <taxon>Rikenellaceae</taxon>
        <taxon>Rikenellaceae incertae sedis</taxon>
        <taxon>Candidatus Coprenecus</taxon>
    </lineage>
</organism>
<proteinExistence type="predicted"/>